<dbReference type="AlphaFoldDB" id="A0A9Q4L2H8"/>
<evidence type="ECO:0000313" key="2">
    <source>
        <dbReference type="EMBL" id="MDF9746424.1"/>
    </source>
</evidence>
<evidence type="ECO:0000313" key="3">
    <source>
        <dbReference type="Proteomes" id="UP001154061"/>
    </source>
</evidence>
<protein>
    <submittedName>
        <fullName evidence="2">Uncharacterized protein</fullName>
    </submittedName>
</protein>
<reference evidence="2" key="1">
    <citation type="submission" date="2022-06" db="EMBL/GenBank/DDBJ databases">
        <title>Natrinema sp. a new haloarchaeum isolate from saline soil.</title>
        <authorList>
            <person name="Strakova D."/>
            <person name="Galisteo C."/>
            <person name="Sanchez-Porro C."/>
            <person name="Ventosa A."/>
        </authorList>
    </citation>
    <scope>NUCLEOTIDE SEQUENCE</scope>
    <source>
        <strain evidence="2">S1CR25-10</strain>
    </source>
</reference>
<dbReference type="RefSeq" id="WP_277521972.1">
    <property type="nucleotide sequence ID" value="NZ_JAMQOT010000004.1"/>
</dbReference>
<dbReference type="Proteomes" id="UP001154061">
    <property type="component" value="Unassembled WGS sequence"/>
</dbReference>
<name>A0A9Q4L2H8_9EURY</name>
<sequence length="343" mass="36836">MNRRSLLRGTAASGIGPVSARTVRSRSDGERPVADGSGVIVRLADVTDPIDGGDSLEWTAELENATDRSVRPTVEYTVDGEPAGAVTLTLGPGETERPFSGNRRVEPAAEDREVSLRVTAAGDSAERTVTVLGVDELEAERSRPAEDLAVRPGTTVLFEAGAVDPNASQFTSWWANGDRVGDSMVGPAWQSIYYAERHAHYWQYTAESAGRHEITAGIDTDVGNYRVDWTVNVTPDGRPSPTIDDARPEPGRLPVDRAEPTALEVDVADPDGRLERVVWWLGQADQIIGTSEISGTTDTVSLTVEEGLCQTCPIIVWVICTDGRFTSESLWEVDVTADGTGTG</sequence>
<organism evidence="2 3">
    <name type="scientific">Natrinema salsiterrestre</name>
    <dbReference type="NCBI Taxonomy" id="2950540"/>
    <lineage>
        <taxon>Archaea</taxon>
        <taxon>Methanobacteriati</taxon>
        <taxon>Methanobacteriota</taxon>
        <taxon>Stenosarchaea group</taxon>
        <taxon>Halobacteria</taxon>
        <taxon>Halobacteriales</taxon>
        <taxon>Natrialbaceae</taxon>
        <taxon>Natrinema</taxon>
    </lineage>
</organism>
<proteinExistence type="predicted"/>
<dbReference type="EMBL" id="JAMQOT010000004">
    <property type="protein sequence ID" value="MDF9746424.1"/>
    <property type="molecule type" value="Genomic_DNA"/>
</dbReference>
<keyword evidence="3" id="KW-1185">Reference proteome</keyword>
<evidence type="ECO:0000256" key="1">
    <source>
        <dbReference type="SAM" id="MobiDB-lite"/>
    </source>
</evidence>
<feature type="region of interest" description="Disordered" evidence="1">
    <location>
        <begin position="1"/>
        <end position="34"/>
    </location>
</feature>
<comment type="caution">
    <text evidence="2">The sequence shown here is derived from an EMBL/GenBank/DDBJ whole genome shotgun (WGS) entry which is preliminary data.</text>
</comment>
<accession>A0A9Q4L2H8</accession>
<gene>
    <name evidence="2" type="ORF">NDI89_12605</name>
</gene>